<gene>
    <name evidence="1" type="ORF">KL86CIT2_150020</name>
    <name evidence="2" type="ORF">KM92CIT3_60742</name>
</gene>
<dbReference type="EMBL" id="FLUB01000018">
    <property type="protein sequence ID" value="SBV66074.1"/>
    <property type="molecule type" value="Genomic_DNA"/>
</dbReference>
<sequence length="143" mass="16165">MMNNYIYGPKNNAFYPLSLKEVYEQAGSWPDDGIEISDDVYETFLQSPPDKIRIAGEDGLPVWSDPTPPTHEELIAAAEARRAELLAYADSITADWRTELMLGDISDGNKKSLSEWMLYKRDVKAIPVETAIAPEFYWPPLPI</sequence>
<evidence type="ECO:0008006" key="3">
    <source>
        <dbReference type="Google" id="ProtNLM"/>
    </source>
</evidence>
<reference evidence="2" key="1">
    <citation type="submission" date="2016-04" db="EMBL/GenBank/DDBJ databases">
        <authorList>
            <person name="Evans L.H."/>
            <person name="Alamgir A."/>
            <person name="Owens N."/>
            <person name="Weber N.D."/>
            <person name="Virtaneva K."/>
            <person name="Barbian K."/>
            <person name="Babar A."/>
            <person name="Rosenke K."/>
        </authorList>
    </citation>
    <scope>NUCLEOTIDE SEQUENCE</scope>
    <source>
        <strain evidence="1">86-2</strain>
        <strain evidence="2">92-3</strain>
    </source>
</reference>
<organism evidence="2">
    <name type="scientific">uncultured Citrobacter sp</name>
    <dbReference type="NCBI Taxonomy" id="200446"/>
    <lineage>
        <taxon>Bacteria</taxon>
        <taxon>Pseudomonadati</taxon>
        <taxon>Pseudomonadota</taxon>
        <taxon>Gammaproteobacteria</taxon>
        <taxon>Enterobacterales</taxon>
        <taxon>Enterobacteriaceae</taxon>
        <taxon>Citrobacter</taxon>
        <taxon>environmental samples</taxon>
    </lineage>
</organism>
<protein>
    <recommendedName>
        <fullName evidence="3">Tail fiber assembly protein</fullName>
    </recommendedName>
</protein>
<dbReference type="InterPro" id="IPR003458">
    <property type="entry name" value="Phage_T4_Gp38_tail_assem"/>
</dbReference>
<dbReference type="Pfam" id="PF02413">
    <property type="entry name" value="Caudo_TAP"/>
    <property type="match status" value="1"/>
</dbReference>
<evidence type="ECO:0000313" key="2">
    <source>
        <dbReference type="EMBL" id="SBV66074.1"/>
    </source>
</evidence>
<evidence type="ECO:0000313" key="1">
    <source>
        <dbReference type="EMBL" id="SBV61505.1"/>
    </source>
</evidence>
<proteinExistence type="predicted"/>
<name>A0A212IH67_9ENTR</name>
<dbReference type="RefSeq" id="WP_233608050.1">
    <property type="nucleotide sequence ID" value="NZ_LT598669.1"/>
</dbReference>
<dbReference type="AlphaFoldDB" id="A0A212IH67"/>
<accession>A0A212IH67</accession>
<dbReference type="EMBL" id="FLUA01000011">
    <property type="protein sequence ID" value="SBV61505.1"/>
    <property type="molecule type" value="Genomic_DNA"/>
</dbReference>